<dbReference type="VEuPathDB" id="VectorBase:GBRI011421"/>
<feature type="transmembrane region" description="Helical" evidence="2">
    <location>
        <begin position="6"/>
        <end position="27"/>
    </location>
</feature>
<name>A0A1A9W9R3_9MUSC</name>
<dbReference type="EnsemblMetazoa" id="GBRI011421-RA">
    <property type="protein sequence ID" value="GBRI011421-PA"/>
    <property type="gene ID" value="GBRI011421"/>
</dbReference>
<feature type="region of interest" description="Disordered" evidence="1">
    <location>
        <begin position="90"/>
        <end position="112"/>
    </location>
</feature>
<evidence type="ECO:0000313" key="3">
    <source>
        <dbReference type="EnsemblMetazoa" id="GBRI011421-PA"/>
    </source>
</evidence>
<accession>A0A1A9W9R3</accession>
<evidence type="ECO:0000313" key="4">
    <source>
        <dbReference type="Proteomes" id="UP000091820"/>
    </source>
</evidence>
<proteinExistence type="predicted"/>
<dbReference type="AlphaFoldDB" id="A0A1A9W9R3"/>
<organism evidence="3 4">
    <name type="scientific">Glossina brevipalpis</name>
    <dbReference type="NCBI Taxonomy" id="37001"/>
    <lineage>
        <taxon>Eukaryota</taxon>
        <taxon>Metazoa</taxon>
        <taxon>Ecdysozoa</taxon>
        <taxon>Arthropoda</taxon>
        <taxon>Hexapoda</taxon>
        <taxon>Insecta</taxon>
        <taxon>Pterygota</taxon>
        <taxon>Neoptera</taxon>
        <taxon>Endopterygota</taxon>
        <taxon>Diptera</taxon>
        <taxon>Brachycera</taxon>
        <taxon>Muscomorpha</taxon>
        <taxon>Hippoboscoidea</taxon>
        <taxon>Glossinidae</taxon>
        <taxon>Glossina</taxon>
    </lineage>
</organism>
<keyword evidence="2" id="KW-1133">Transmembrane helix</keyword>
<keyword evidence="2" id="KW-0812">Transmembrane</keyword>
<sequence>MDITSVVLIGTITLSFVLFILRIILIIRRFYLLDQQLKITSNQRRAKRKPTIITPSWHKDHDPIILFLHQTLDLYAPIYCQDEDHYAQNRKATSTTATAERINRTTPTEFKS</sequence>
<protein>
    <submittedName>
        <fullName evidence="3">Uncharacterized protein</fullName>
    </submittedName>
</protein>
<reference evidence="3" key="2">
    <citation type="submission" date="2020-05" db="UniProtKB">
        <authorList>
            <consortium name="EnsemblMetazoa"/>
        </authorList>
    </citation>
    <scope>IDENTIFICATION</scope>
    <source>
        <strain evidence="3">IAEA</strain>
    </source>
</reference>
<keyword evidence="2" id="KW-0472">Membrane</keyword>
<evidence type="ECO:0000256" key="2">
    <source>
        <dbReference type="SAM" id="Phobius"/>
    </source>
</evidence>
<dbReference type="Proteomes" id="UP000091820">
    <property type="component" value="Unassembled WGS sequence"/>
</dbReference>
<evidence type="ECO:0000256" key="1">
    <source>
        <dbReference type="SAM" id="MobiDB-lite"/>
    </source>
</evidence>
<keyword evidence="4" id="KW-1185">Reference proteome</keyword>
<reference evidence="4" key="1">
    <citation type="submission" date="2014-03" db="EMBL/GenBank/DDBJ databases">
        <authorList>
            <person name="Aksoy S."/>
            <person name="Warren W."/>
            <person name="Wilson R.K."/>
        </authorList>
    </citation>
    <scope>NUCLEOTIDE SEQUENCE [LARGE SCALE GENOMIC DNA]</scope>
    <source>
        <strain evidence="4">IAEA</strain>
    </source>
</reference>